<dbReference type="Proteomes" id="UP001143362">
    <property type="component" value="Unassembled WGS sequence"/>
</dbReference>
<dbReference type="PANTHER" id="PTHR34597:SF1">
    <property type="entry name" value="HEME_HEMOPEXIN TRANSPORTER PROTEIN HUXB"/>
    <property type="match status" value="1"/>
</dbReference>
<feature type="coiled-coil region" evidence="4">
    <location>
        <begin position="25"/>
        <end position="59"/>
    </location>
</feature>
<keyword evidence="5" id="KW-0732">Signal</keyword>
<dbReference type="RefSeq" id="WP_279247448.1">
    <property type="nucleotide sequence ID" value="NZ_SHNN01000007.1"/>
</dbReference>
<keyword evidence="9" id="KW-1185">Reference proteome</keyword>
<dbReference type="PANTHER" id="PTHR34597">
    <property type="entry name" value="SLR1661 PROTEIN"/>
    <property type="match status" value="1"/>
</dbReference>
<evidence type="ECO:0000259" key="7">
    <source>
        <dbReference type="Pfam" id="PF08479"/>
    </source>
</evidence>
<dbReference type="Gene3D" id="2.40.160.50">
    <property type="entry name" value="membrane protein fhac: a member of the omp85/tpsb transporter family"/>
    <property type="match status" value="1"/>
</dbReference>
<accession>A0ABT3TM51</accession>
<evidence type="ECO:0000313" key="8">
    <source>
        <dbReference type="EMBL" id="MCX2983412.1"/>
    </source>
</evidence>
<dbReference type="Pfam" id="PF03865">
    <property type="entry name" value="ShlB"/>
    <property type="match status" value="1"/>
</dbReference>
<name>A0ABT3TM51_9GAMM</name>
<feature type="domain" description="Polypeptide-transport-associated ShlB-type" evidence="7">
    <location>
        <begin position="83"/>
        <end position="157"/>
    </location>
</feature>
<evidence type="ECO:0000259" key="6">
    <source>
        <dbReference type="Pfam" id="PF03865"/>
    </source>
</evidence>
<feature type="domain" description="Haemolysin activator HlyB C-terminal" evidence="6">
    <location>
        <begin position="218"/>
        <end position="523"/>
    </location>
</feature>
<dbReference type="InterPro" id="IPR051544">
    <property type="entry name" value="TPS_OM_transporter"/>
</dbReference>
<feature type="signal peptide" evidence="5">
    <location>
        <begin position="1"/>
        <end position="27"/>
    </location>
</feature>
<organism evidence="8 9">
    <name type="scientific">Candidatus Litorirhabdus singularis</name>
    <dbReference type="NCBI Taxonomy" id="2518993"/>
    <lineage>
        <taxon>Bacteria</taxon>
        <taxon>Pseudomonadati</taxon>
        <taxon>Pseudomonadota</taxon>
        <taxon>Gammaproteobacteria</taxon>
        <taxon>Cellvibrionales</taxon>
        <taxon>Halieaceae</taxon>
        <taxon>Candidatus Litorirhabdus</taxon>
    </lineage>
</organism>
<dbReference type="EMBL" id="SHNN01000007">
    <property type="protein sequence ID" value="MCX2983412.1"/>
    <property type="molecule type" value="Genomic_DNA"/>
</dbReference>
<keyword evidence="3" id="KW-0998">Cell outer membrane</keyword>
<keyword evidence="4" id="KW-0175">Coiled coil</keyword>
<sequence>MSKIAFASLALVLATLTVYSSGSWAQAAELERSRQIREAREQERRLQEELERRRSAEDEPVIVDQEQMKDQPVPEGGEAVKVTVTEFVTGDSDILSSAELAQILDPLKGKTVTLAELFQAVDRINALYKEKGFLAAKALLPPQTVKGGVVKIQLVEGRVGSIVVEGNAYTRDSVVISRIQNRPGELVQLDQLEESLSDFNIINNVALRATIKPGETVGTTDYFIQVQEPKRQQGLFFADNSGTDDIGEYRVGFNYSNNGLLGYLDRFTLGFHAAEGTLSGFSAYDFPINTLGTRMSLLYDISAIEIIDGDLEDLNVEGDSWNAGAEIRHPFIVDPDMIVNGFATYYYKSSSTEFDGVQLFDTTVKTLSAGGDVQAFTANGSWYMQHTLTFIDGEDLLENDDYFRYNLRANWLHLFANSHSMSVRFSGQASQDDLLPSSEQFQIGGAYTVRGYDEGLLRGDQGYTLSMEYDLPLPFLQSAVGNDPFAGRWRLFTFLDHGGVFPYKGNNKGTNSDDFLTSLGGGITINLSERLRGRLSLGVPLFSRDDGEDDPSLHFYLETVAF</sequence>
<evidence type="ECO:0000256" key="2">
    <source>
        <dbReference type="ARBA" id="ARBA00022692"/>
    </source>
</evidence>
<dbReference type="Gene3D" id="3.10.20.310">
    <property type="entry name" value="membrane protein fhac"/>
    <property type="match status" value="1"/>
</dbReference>
<gene>
    <name evidence="8" type="ORF">EYC98_21340</name>
</gene>
<dbReference type="InterPro" id="IPR013686">
    <property type="entry name" value="Polypept-transport_assoc_ShlB"/>
</dbReference>
<evidence type="ECO:0000256" key="1">
    <source>
        <dbReference type="ARBA" id="ARBA00022452"/>
    </source>
</evidence>
<dbReference type="Pfam" id="PF08479">
    <property type="entry name" value="POTRA_2"/>
    <property type="match status" value="1"/>
</dbReference>
<comment type="caution">
    <text evidence="8">The sequence shown here is derived from an EMBL/GenBank/DDBJ whole genome shotgun (WGS) entry which is preliminary data.</text>
</comment>
<evidence type="ECO:0000256" key="5">
    <source>
        <dbReference type="SAM" id="SignalP"/>
    </source>
</evidence>
<keyword evidence="1" id="KW-1134">Transmembrane beta strand</keyword>
<proteinExistence type="predicted"/>
<evidence type="ECO:0000313" key="9">
    <source>
        <dbReference type="Proteomes" id="UP001143362"/>
    </source>
</evidence>
<evidence type="ECO:0000256" key="3">
    <source>
        <dbReference type="ARBA" id="ARBA00023237"/>
    </source>
</evidence>
<feature type="chain" id="PRO_5047333505" evidence="5">
    <location>
        <begin position="28"/>
        <end position="562"/>
    </location>
</feature>
<reference evidence="8" key="1">
    <citation type="submission" date="2019-02" db="EMBL/GenBank/DDBJ databases">
        <authorList>
            <person name="Li S.-H."/>
        </authorList>
    </citation>
    <scope>NUCLEOTIDE SEQUENCE</scope>
    <source>
        <strain evidence="8">IMCC14734</strain>
    </source>
</reference>
<keyword evidence="2" id="KW-0812">Transmembrane</keyword>
<protein>
    <submittedName>
        <fullName evidence="8">ShlB/FhaC/HecB family hemolysin secretion/activation protein</fullName>
    </submittedName>
</protein>
<dbReference type="InterPro" id="IPR005565">
    <property type="entry name" value="Hemolysn_activator_HlyB_C"/>
</dbReference>
<keyword evidence="1" id="KW-0472">Membrane</keyword>
<evidence type="ECO:0000256" key="4">
    <source>
        <dbReference type="SAM" id="Coils"/>
    </source>
</evidence>